<dbReference type="RefSeq" id="WP_132013485.1">
    <property type="nucleotide sequence ID" value="NZ_SLUN01000005.1"/>
</dbReference>
<organism evidence="1 2">
    <name type="scientific">Hydrogenispora ethanolica</name>
    <dbReference type="NCBI Taxonomy" id="1082276"/>
    <lineage>
        <taxon>Bacteria</taxon>
        <taxon>Bacillati</taxon>
        <taxon>Bacillota</taxon>
        <taxon>Hydrogenispora</taxon>
    </lineage>
</organism>
<dbReference type="AlphaFoldDB" id="A0A4R1S4M6"/>
<evidence type="ECO:0000313" key="2">
    <source>
        <dbReference type="Proteomes" id="UP000295008"/>
    </source>
</evidence>
<proteinExistence type="predicted"/>
<dbReference type="NCBIfam" id="NF045597">
    <property type="entry name" value="TudS_rel_CD3072"/>
    <property type="match status" value="1"/>
</dbReference>
<reference evidence="1 2" key="1">
    <citation type="submission" date="2019-03" db="EMBL/GenBank/DDBJ databases">
        <title>Genomic Encyclopedia of Type Strains, Phase IV (KMG-IV): sequencing the most valuable type-strain genomes for metagenomic binning, comparative biology and taxonomic classification.</title>
        <authorList>
            <person name="Goeker M."/>
        </authorList>
    </citation>
    <scope>NUCLEOTIDE SEQUENCE [LARGE SCALE GENOMIC DNA]</scope>
    <source>
        <strain evidence="1 2">LX-B</strain>
    </source>
</reference>
<gene>
    <name evidence="1" type="ORF">EDC14_1005206</name>
</gene>
<evidence type="ECO:0000313" key="1">
    <source>
        <dbReference type="EMBL" id="TCL73342.1"/>
    </source>
</evidence>
<dbReference type="EMBL" id="SLUN01000005">
    <property type="protein sequence ID" value="TCL73342.1"/>
    <property type="molecule type" value="Genomic_DNA"/>
</dbReference>
<dbReference type="InterPro" id="IPR054648">
    <property type="entry name" value="TudS-rel"/>
</dbReference>
<protein>
    <submittedName>
        <fullName evidence="1">Putative secreted protein</fullName>
    </submittedName>
</protein>
<sequence length="185" mass="19700">MFDDRRSKKLLLVAHCILNQNAKLDACAHYPGAIREAAAALLDAGVGIVQLPCPELLCLGLDREAAPGSRPTVAKEDTRIAARMAEEAPTGACRALAAEILRQLLEYRKHGFAVLGLLGINGSPTCGVETTWADGAEREGPGVFIRQLAAALDREGLAVEMAGIKAREAEAAVAAVHRLLRKERD</sequence>
<dbReference type="OrthoDB" id="5420310at2"/>
<name>A0A4R1S4M6_HYDET</name>
<dbReference type="Proteomes" id="UP000295008">
    <property type="component" value="Unassembled WGS sequence"/>
</dbReference>
<accession>A0A4R1S4M6</accession>
<comment type="caution">
    <text evidence="1">The sequence shown here is derived from an EMBL/GenBank/DDBJ whole genome shotgun (WGS) entry which is preliminary data.</text>
</comment>
<keyword evidence="2" id="KW-1185">Reference proteome</keyword>